<protein>
    <submittedName>
        <fullName evidence="2">Uncharacterized protein</fullName>
    </submittedName>
</protein>
<reference evidence="3" key="1">
    <citation type="journal article" date="2013" name="Nat. Genet.">
        <title>The draft genomes of soft-shell turtle and green sea turtle yield insights into the development and evolution of the turtle-specific body plan.</title>
        <authorList>
            <person name="Wang Z."/>
            <person name="Pascual-Anaya J."/>
            <person name="Zadissa A."/>
            <person name="Li W."/>
            <person name="Niimura Y."/>
            <person name="Huang Z."/>
            <person name="Li C."/>
            <person name="White S."/>
            <person name="Xiong Z."/>
            <person name="Fang D."/>
            <person name="Wang B."/>
            <person name="Ming Y."/>
            <person name="Chen Y."/>
            <person name="Zheng Y."/>
            <person name="Kuraku S."/>
            <person name="Pignatelli M."/>
            <person name="Herrero J."/>
            <person name="Beal K."/>
            <person name="Nozawa M."/>
            <person name="Li Q."/>
            <person name="Wang J."/>
            <person name="Zhang H."/>
            <person name="Yu L."/>
            <person name="Shigenobu S."/>
            <person name="Wang J."/>
            <person name="Liu J."/>
            <person name="Flicek P."/>
            <person name="Searle S."/>
            <person name="Wang J."/>
            <person name="Kuratani S."/>
            <person name="Yin Y."/>
            <person name="Aken B."/>
            <person name="Zhang G."/>
            <person name="Irie N."/>
        </authorList>
    </citation>
    <scope>NUCLEOTIDE SEQUENCE [LARGE SCALE GENOMIC DNA]</scope>
</reference>
<dbReference type="EMBL" id="KB558679">
    <property type="protein sequence ID" value="EMP29158.1"/>
    <property type="molecule type" value="Genomic_DNA"/>
</dbReference>
<accession>M7BAH7</accession>
<organism evidence="2 3">
    <name type="scientific">Chelonia mydas</name>
    <name type="common">Green sea-turtle</name>
    <name type="synonym">Chelonia agassizi</name>
    <dbReference type="NCBI Taxonomy" id="8469"/>
    <lineage>
        <taxon>Eukaryota</taxon>
        <taxon>Metazoa</taxon>
        <taxon>Chordata</taxon>
        <taxon>Craniata</taxon>
        <taxon>Vertebrata</taxon>
        <taxon>Euteleostomi</taxon>
        <taxon>Archelosauria</taxon>
        <taxon>Testudinata</taxon>
        <taxon>Testudines</taxon>
        <taxon>Cryptodira</taxon>
        <taxon>Durocryptodira</taxon>
        <taxon>Americhelydia</taxon>
        <taxon>Chelonioidea</taxon>
        <taxon>Cheloniidae</taxon>
        <taxon>Chelonia</taxon>
    </lineage>
</organism>
<keyword evidence="3" id="KW-1185">Reference proteome</keyword>
<evidence type="ECO:0000313" key="3">
    <source>
        <dbReference type="Proteomes" id="UP000031443"/>
    </source>
</evidence>
<evidence type="ECO:0000313" key="2">
    <source>
        <dbReference type="EMBL" id="EMP29158.1"/>
    </source>
</evidence>
<dbReference type="Proteomes" id="UP000031443">
    <property type="component" value="Unassembled WGS sequence"/>
</dbReference>
<dbReference type="AlphaFoldDB" id="M7BAH7"/>
<proteinExistence type="predicted"/>
<gene>
    <name evidence="2" type="ORF">UY3_13738</name>
</gene>
<evidence type="ECO:0000256" key="1">
    <source>
        <dbReference type="SAM" id="MobiDB-lite"/>
    </source>
</evidence>
<feature type="region of interest" description="Disordered" evidence="1">
    <location>
        <begin position="88"/>
        <end position="124"/>
    </location>
</feature>
<sequence>MCDASSLLLTSDLIAEVETVRDHCAHCITQSYFVRDLQALTGKAVNGGCRKGGQHIPWPALLPAAPIGLGRRTAASGSCDRLNLQTLQAPERGHATASGSHTERPRTLLPSWSAGMGQARDPTAQRELEGQIKMACGP</sequence>
<name>M7BAH7_CHEMY</name>